<dbReference type="GO" id="GO:0050821">
    <property type="term" value="P:protein stabilization"/>
    <property type="evidence" value="ECO:0007669"/>
    <property type="project" value="TreeGrafter"/>
</dbReference>
<organism evidence="1">
    <name type="scientific">Triticum urartu</name>
    <name type="common">Red wild einkorn</name>
    <name type="synonym">Crithodium urartu</name>
    <dbReference type="NCBI Taxonomy" id="4572"/>
    <lineage>
        <taxon>Eukaryota</taxon>
        <taxon>Viridiplantae</taxon>
        <taxon>Streptophyta</taxon>
        <taxon>Embryophyta</taxon>
        <taxon>Tracheophyta</taxon>
        <taxon>Spermatophyta</taxon>
        <taxon>Magnoliopsida</taxon>
        <taxon>Liliopsida</taxon>
        <taxon>Poales</taxon>
        <taxon>Poaceae</taxon>
        <taxon>BOP clade</taxon>
        <taxon>Pooideae</taxon>
        <taxon>Triticodae</taxon>
        <taxon>Triticeae</taxon>
        <taxon>Triticinae</taxon>
        <taxon>Triticum</taxon>
    </lineage>
</organism>
<dbReference type="InterPro" id="IPR039773">
    <property type="entry name" value="BAG_chaperone_regulator"/>
</dbReference>
<gene>
    <name evidence="1" type="ORF">TRIUR3_12256</name>
</gene>
<dbReference type="AlphaFoldDB" id="M8ADZ2"/>
<dbReference type="GO" id="GO:0005737">
    <property type="term" value="C:cytoplasm"/>
    <property type="evidence" value="ECO:0007669"/>
    <property type="project" value="TreeGrafter"/>
</dbReference>
<dbReference type="EMBL" id="KD074514">
    <property type="protein sequence ID" value="EMS63025.1"/>
    <property type="molecule type" value="Genomic_DNA"/>
</dbReference>
<accession>M8ADZ2</accession>
<protein>
    <submittedName>
        <fullName evidence="1">Uncharacterized protein</fullName>
    </submittedName>
</protein>
<sequence length="120" mass="13053">MAGVRDRSKVAVVDDPEARARRLLEELRLGSLRKAAGAVAAVAAEVDKIAPKVSALEASVRKGEKVAEKDVATDDNWNTSKDLFPLSLRLQLVSLLQRWLAPICQVLIPCSSSFRAHLHA</sequence>
<evidence type="ECO:0000313" key="1">
    <source>
        <dbReference type="EMBL" id="EMS63025.1"/>
    </source>
</evidence>
<dbReference type="GO" id="GO:0000774">
    <property type="term" value="F:adenyl-nucleotide exchange factor activity"/>
    <property type="evidence" value="ECO:0007669"/>
    <property type="project" value="TreeGrafter"/>
</dbReference>
<reference evidence="1" key="1">
    <citation type="journal article" date="2013" name="Nature">
        <title>Draft genome of the wheat A-genome progenitor Triticum urartu.</title>
        <authorList>
            <person name="Ling H.Q."/>
            <person name="Zhao S."/>
            <person name="Liu D."/>
            <person name="Wang J."/>
            <person name="Sun H."/>
            <person name="Zhang C."/>
            <person name="Fan H."/>
            <person name="Li D."/>
            <person name="Dong L."/>
            <person name="Tao Y."/>
            <person name="Gao C."/>
            <person name="Wu H."/>
            <person name="Li Y."/>
            <person name="Cui Y."/>
            <person name="Guo X."/>
            <person name="Zheng S."/>
            <person name="Wang B."/>
            <person name="Yu K."/>
            <person name="Liang Q."/>
            <person name="Yang W."/>
            <person name="Lou X."/>
            <person name="Chen J."/>
            <person name="Feng M."/>
            <person name="Jian J."/>
            <person name="Zhang X."/>
            <person name="Luo G."/>
            <person name="Jiang Y."/>
            <person name="Liu J."/>
            <person name="Wang Z."/>
            <person name="Sha Y."/>
            <person name="Zhang B."/>
            <person name="Wu H."/>
            <person name="Tang D."/>
            <person name="Shen Q."/>
            <person name="Xue P."/>
            <person name="Zou S."/>
            <person name="Wang X."/>
            <person name="Liu X."/>
            <person name="Wang F."/>
            <person name="Yang Y."/>
            <person name="An X."/>
            <person name="Dong Z."/>
            <person name="Zhang K."/>
            <person name="Zhang X."/>
            <person name="Luo M.C."/>
            <person name="Dvorak J."/>
            <person name="Tong Y."/>
            <person name="Wang J."/>
            <person name="Yang H."/>
            <person name="Li Z."/>
            <person name="Wang D."/>
            <person name="Zhang A."/>
            <person name="Wang J."/>
        </authorList>
    </citation>
    <scope>NUCLEOTIDE SEQUENCE</scope>
</reference>
<dbReference type="GO" id="GO:0051087">
    <property type="term" value="F:protein-folding chaperone binding"/>
    <property type="evidence" value="ECO:0007669"/>
    <property type="project" value="InterPro"/>
</dbReference>
<dbReference type="PANTHER" id="PTHR12329">
    <property type="entry name" value="BCL2-ASSOCIATED ATHANOGENE"/>
    <property type="match status" value="1"/>
</dbReference>
<dbReference type="Gene3D" id="1.20.58.120">
    <property type="entry name" value="BAG domain"/>
    <property type="match status" value="1"/>
</dbReference>
<name>M8ADZ2_TRIUA</name>
<dbReference type="eggNOG" id="KOG4361">
    <property type="taxonomic scope" value="Eukaryota"/>
</dbReference>
<dbReference type="InterPro" id="IPR036533">
    <property type="entry name" value="BAG_dom_sf"/>
</dbReference>
<dbReference type="PANTHER" id="PTHR12329:SF20">
    <property type="entry name" value="OS06G0126500 PROTEIN"/>
    <property type="match status" value="1"/>
</dbReference>
<dbReference type="STRING" id="4572.M8ADZ2"/>
<proteinExistence type="predicted"/>